<protein>
    <submittedName>
        <fullName evidence="1">Uncharacterized protein</fullName>
    </submittedName>
</protein>
<proteinExistence type="predicted"/>
<dbReference type="Proteomes" id="UP000622475">
    <property type="component" value="Unassembled WGS sequence"/>
</dbReference>
<dbReference type="RefSeq" id="WP_194110260.1">
    <property type="nucleotide sequence ID" value="NZ_JADFFL010000002.1"/>
</dbReference>
<evidence type="ECO:0000313" key="2">
    <source>
        <dbReference type="Proteomes" id="UP000622475"/>
    </source>
</evidence>
<dbReference type="EMBL" id="JADFFL010000002">
    <property type="protein sequence ID" value="MBE9661050.1"/>
    <property type="molecule type" value="Genomic_DNA"/>
</dbReference>
<keyword evidence="2" id="KW-1185">Reference proteome</keyword>
<comment type="caution">
    <text evidence="1">The sequence shown here is derived from an EMBL/GenBank/DDBJ whole genome shotgun (WGS) entry which is preliminary data.</text>
</comment>
<accession>A0A929KYQ3</accession>
<evidence type="ECO:0000313" key="1">
    <source>
        <dbReference type="EMBL" id="MBE9661050.1"/>
    </source>
</evidence>
<organism evidence="1 2">
    <name type="scientific">Mucilaginibacter myungsuensis</name>
    <dbReference type="NCBI Taxonomy" id="649104"/>
    <lineage>
        <taxon>Bacteria</taxon>
        <taxon>Pseudomonadati</taxon>
        <taxon>Bacteroidota</taxon>
        <taxon>Sphingobacteriia</taxon>
        <taxon>Sphingobacteriales</taxon>
        <taxon>Sphingobacteriaceae</taxon>
        <taxon>Mucilaginibacter</taxon>
    </lineage>
</organism>
<gene>
    <name evidence="1" type="ORF">IRJ16_04075</name>
</gene>
<name>A0A929KYQ3_9SPHI</name>
<dbReference type="AlphaFoldDB" id="A0A929KYQ3"/>
<reference evidence="1" key="1">
    <citation type="submission" date="2020-10" db="EMBL/GenBank/DDBJ databases">
        <title>Mucilaginibacter mali sp. nov., isolated from rhizosphere soil of apple orchard.</title>
        <authorList>
            <person name="Lee J.-S."/>
            <person name="Kim H.S."/>
            <person name="Kim J.-S."/>
        </authorList>
    </citation>
    <scope>NUCLEOTIDE SEQUENCE</scope>
    <source>
        <strain evidence="1">KCTC 22746</strain>
    </source>
</reference>
<sequence length="71" mass="7769">MVPYKNSAGNSGVVAYDISDDRIAVQFIGGDIYVYSYASAGKRNVEQMKKLALAGNGLSTFISRVVRDKYE</sequence>